<dbReference type="Pfam" id="PF20149">
    <property type="entry name" value="DUF6532"/>
    <property type="match status" value="1"/>
</dbReference>
<dbReference type="InParanoid" id="A0A409Y8W5"/>
<dbReference type="EMBL" id="NHYE01001068">
    <property type="protein sequence ID" value="PPQ99351.1"/>
    <property type="molecule type" value="Genomic_DNA"/>
</dbReference>
<proteinExistence type="predicted"/>
<evidence type="ECO:0000313" key="4">
    <source>
        <dbReference type="Proteomes" id="UP000284706"/>
    </source>
</evidence>
<name>A0A409Y8W5_9AGAR</name>
<dbReference type="AlphaFoldDB" id="A0A409Y8W5"/>
<feature type="region of interest" description="Disordered" evidence="1">
    <location>
        <begin position="1"/>
        <end position="26"/>
    </location>
</feature>
<reference evidence="3 4" key="1">
    <citation type="journal article" date="2018" name="Evol. Lett.">
        <title>Horizontal gene cluster transfer increased hallucinogenic mushroom diversity.</title>
        <authorList>
            <person name="Reynolds H.T."/>
            <person name="Vijayakumar V."/>
            <person name="Gluck-Thaler E."/>
            <person name="Korotkin H.B."/>
            <person name="Matheny P.B."/>
            <person name="Slot J.C."/>
        </authorList>
    </citation>
    <scope>NUCLEOTIDE SEQUENCE [LARGE SCALE GENOMIC DNA]</scope>
    <source>
        <strain evidence="3 4">SRW20</strain>
    </source>
</reference>
<evidence type="ECO:0000256" key="1">
    <source>
        <dbReference type="SAM" id="MobiDB-lite"/>
    </source>
</evidence>
<feature type="compositionally biased region" description="Polar residues" evidence="1">
    <location>
        <begin position="16"/>
        <end position="26"/>
    </location>
</feature>
<organism evidence="3 4">
    <name type="scientific">Gymnopilus dilepis</name>
    <dbReference type="NCBI Taxonomy" id="231916"/>
    <lineage>
        <taxon>Eukaryota</taxon>
        <taxon>Fungi</taxon>
        <taxon>Dikarya</taxon>
        <taxon>Basidiomycota</taxon>
        <taxon>Agaricomycotina</taxon>
        <taxon>Agaricomycetes</taxon>
        <taxon>Agaricomycetidae</taxon>
        <taxon>Agaricales</taxon>
        <taxon>Agaricineae</taxon>
        <taxon>Hymenogastraceae</taxon>
        <taxon>Gymnopilus</taxon>
    </lineage>
</organism>
<evidence type="ECO:0000259" key="2">
    <source>
        <dbReference type="Pfam" id="PF20149"/>
    </source>
</evidence>
<accession>A0A409Y8W5</accession>
<comment type="caution">
    <text evidence="3">The sequence shown here is derived from an EMBL/GenBank/DDBJ whole genome shotgun (WGS) entry which is preliminary data.</text>
</comment>
<feature type="non-terminal residue" evidence="3">
    <location>
        <position position="1"/>
    </location>
</feature>
<gene>
    <name evidence="3" type="ORF">CVT26_014014</name>
</gene>
<dbReference type="STRING" id="231916.A0A409Y8W5"/>
<dbReference type="InterPro" id="IPR045341">
    <property type="entry name" value="DUF6532"/>
</dbReference>
<sequence length="272" mass="31228">QPRLENDGQTRRAARNSRNQPGKYSPTTLHYYGPVWQIVLTRAKVRFRNFISVKDNFPLKSTSFKVAEDILAEVIAQAQAEGLALEAEFEYGRDMATVVWNEGTTYRGKLKTLGRQYIKQYYKEAFDPPTLEGNQLQIFGEIQNSVAFLLTNSMFLRDGTDDNGKTNNFSHPCIQALCIDFFYGDKDSLASHFPEDFKDAVPEAALKLVMTCITNCLHEYKSTGRLEAIEFTRSRWLPTHNAYTLLLNQVKAHNYHGRKLREKLQEWAQIGM</sequence>
<keyword evidence="4" id="KW-1185">Reference proteome</keyword>
<feature type="compositionally biased region" description="Basic and acidic residues" evidence="1">
    <location>
        <begin position="1"/>
        <end position="10"/>
    </location>
</feature>
<feature type="domain" description="DUF6532" evidence="2">
    <location>
        <begin position="42"/>
        <end position="249"/>
    </location>
</feature>
<dbReference type="OrthoDB" id="3055188at2759"/>
<dbReference type="Proteomes" id="UP000284706">
    <property type="component" value="Unassembled WGS sequence"/>
</dbReference>
<protein>
    <recommendedName>
        <fullName evidence="2">DUF6532 domain-containing protein</fullName>
    </recommendedName>
</protein>
<evidence type="ECO:0000313" key="3">
    <source>
        <dbReference type="EMBL" id="PPQ99351.1"/>
    </source>
</evidence>